<evidence type="ECO:0000313" key="2">
    <source>
        <dbReference type="Proteomes" id="UP000018291"/>
    </source>
</evidence>
<dbReference type="EMBL" id="CANL01000018">
    <property type="protein sequence ID" value="CCM63608.1"/>
    <property type="molecule type" value="Genomic_DNA"/>
</dbReference>
<dbReference type="RefSeq" id="WP_012226400.1">
    <property type="nucleotide sequence ID" value="NZ_HG422565.1"/>
</dbReference>
<sequence>MSTDSLPSWRPGPTKEAVVEFVTAVTDDGSPDYVAEVDRVAVFDNDGTLSTEMPLYTQLAFAFDRAAALGKAATMEELKAGGLPAVLELVKLTHGSISTDDFEAVVQEWAASSTHARFERLYTSLVYQPMLELLAYLKANGFSCWIFSGGGVDFMRGWAPEVFGIDQHQIIGSTGTVTFELADDGKPRLMKGADLAVLDDGPQKPISIHQHVGRRPIFAAGNTDGDLPMLQWTDGSPHRSFGLVVHHTDGEREYAYDVDPLLGSGTEAVLAGAAEHDWSVVDMATDWDTIYNQEQP</sequence>
<reference evidence="1 2" key="1">
    <citation type="journal article" date="2013" name="ISME J.">
        <title>Metabolic model for the filamentous 'Candidatus Microthrix parvicella' based on genomic and metagenomic analyses.</title>
        <authorList>
            <person name="Jon McIlroy S."/>
            <person name="Kristiansen R."/>
            <person name="Albertsen M."/>
            <person name="Michael Karst S."/>
            <person name="Rossetti S."/>
            <person name="Lund Nielsen J."/>
            <person name="Tandoi V."/>
            <person name="James Seviour R."/>
            <person name="Nielsen P.H."/>
        </authorList>
    </citation>
    <scope>NUCLEOTIDE SEQUENCE [LARGE SCALE GENOMIC DNA]</scope>
    <source>
        <strain evidence="1 2">RN1</strain>
    </source>
</reference>
<dbReference type="STRING" id="1229780.BN381_250101"/>
<evidence type="ECO:0000313" key="1">
    <source>
        <dbReference type="EMBL" id="CCM63608.1"/>
    </source>
</evidence>
<protein>
    <submittedName>
        <fullName evidence="1">Putative NapD-like protein</fullName>
    </submittedName>
</protein>
<dbReference type="Gene3D" id="3.40.50.1000">
    <property type="entry name" value="HAD superfamily/HAD-like"/>
    <property type="match status" value="1"/>
</dbReference>
<name>R4YYX0_9ACTN</name>
<dbReference type="InterPro" id="IPR036412">
    <property type="entry name" value="HAD-like_sf"/>
</dbReference>
<comment type="caution">
    <text evidence="1">The sequence shown here is derived from an EMBL/GenBank/DDBJ whole genome shotgun (WGS) entry which is preliminary data.</text>
</comment>
<dbReference type="Proteomes" id="UP000018291">
    <property type="component" value="Unassembled WGS sequence"/>
</dbReference>
<proteinExistence type="predicted"/>
<dbReference type="OrthoDB" id="9799365at2"/>
<gene>
    <name evidence="1" type="ORF">BN381_250101</name>
</gene>
<dbReference type="AlphaFoldDB" id="R4YYX0"/>
<dbReference type="SUPFAM" id="SSF56784">
    <property type="entry name" value="HAD-like"/>
    <property type="match status" value="1"/>
</dbReference>
<dbReference type="HOGENOM" id="CLU_052514_0_0_11"/>
<organism evidence="1 2">
    <name type="scientific">Candidatus Neomicrothrix parvicella RN1</name>
    <dbReference type="NCBI Taxonomy" id="1229780"/>
    <lineage>
        <taxon>Bacteria</taxon>
        <taxon>Bacillati</taxon>
        <taxon>Actinomycetota</taxon>
        <taxon>Acidimicrobiia</taxon>
        <taxon>Acidimicrobiales</taxon>
        <taxon>Microthrixaceae</taxon>
        <taxon>Candidatus Neomicrothrix</taxon>
    </lineage>
</organism>
<dbReference type="InterPro" id="IPR023214">
    <property type="entry name" value="HAD_sf"/>
</dbReference>
<keyword evidence="2" id="KW-1185">Reference proteome</keyword>
<dbReference type="Pfam" id="PF12710">
    <property type="entry name" value="HAD"/>
    <property type="match status" value="1"/>
</dbReference>
<dbReference type="eggNOG" id="COG0546">
    <property type="taxonomic scope" value="Bacteria"/>
</dbReference>
<accession>R4YYX0</accession>